<reference evidence="2 3" key="1">
    <citation type="journal article" date="2022" name="bioRxiv">
        <title>Genomics of Preaxostyla Flagellates Illuminates Evolutionary Transitions and the Path Towards Mitochondrial Loss.</title>
        <authorList>
            <person name="Novak L.V.F."/>
            <person name="Treitli S.C."/>
            <person name="Pyrih J."/>
            <person name="Halakuc P."/>
            <person name="Pipaliya S.V."/>
            <person name="Vacek V."/>
            <person name="Brzon O."/>
            <person name="Soukal P."/>
            <person name="Eme L."/>
            <person name="Dacks J.B."/>
            <person name="Karnkowska A."/>
            <person name="Elias M."/>
            <person name="Hampl V."/>
        </authorList>
    </citation>
    <scope>NUCLEOTIDE SEQUENCE [LARGE SCALE GENOMIC DNA]</scope>
    <source>
        <strain evidence="2">NAU3</strain>
        <tissue evidence="2">Gut</tissue>
    </source>
</reference>
<name>A0ABQ9XI68_9EUKA</name>
<gene>
    <name evidence="2" type="ORF">BLNAU_14733</name>
</gene>
<dbReference type="InterPro" id="IPR012334">
    <property type="entry name" value="Pectin_lyas_fold"/>
</dbReference>
<dbReference type="Pfam" id="PF13229">
    <property type="entry name" value="Beta_helix"/>
    <property type="match status" value="3"/>
</dbReference>
<dbReference type="InterPro" id="IPR006626">
    <property type="entry name" value="PbH1"/>
</dbReference>
<dbReference type="EMBL" id="JARBJD010000138">
    <property type="protein sequence ID" value="KAK2950322.1"/>
    <property type="molecule type" value="Genomic_DNA"/>
</dbReference>
<organism evidence="2 3">
    <name type="scientific">Blattamonas nauphoetae</name>
    <dbReference type="NCBI Taxonomy" id="2049346"/>
    <lineage>
        <taxon>Eukaryota</taxon>
        <taxon>Metamonada</taxon>
        <taxon>Preaxostyla</taxon>
        <taxon>Oxymonadida</taxon>
        <taxon>Blattamonas</taxon>
    </lineage>
</organism>
<sequence length="757" mass="79386">MTIQTQTPMGTTPQATLTSTSLKISSFQFGSEQGIFANHIQPEDTSSLPAITVSCSASTFHNISSLPAAHRTPPQSTQIPRYLLTGISYTDSENGFYGLLTPNINHGGDFIFANSTFLRCFVDETGQTYTASTPRFDLTSSSTFTNCNFTAMTSIKDGGAINFEDTASTLAVTGCNFTDCAVSTSHICGGAVFVAIASSVSMENTRFVGCLSGDGFGGGFAVNHTATVTLDAITCDTCCALDKTGIYSRGGGGFVSRAENMILSNSQFLNCVSDANGGGFAFYDVSSSAEISSSQFTSCQSKGNGGGIDLADCASPSTITLTTVIFTECEVSLDDNGGGLSAKTSNTIVLDACQFLSCSARGRYKYGGGCYFRKIAVVEVEGSTFRDCVADDGYGGGLSFENGDSLSITNSFYTRCLAKSNKSAPDPADARGGGVWVKQATGKVHLNKITFTGCEATKEGGGSFITNIGQLEMTSCCFTDCRAADSAKGHQLGGAVFTSKVTGANTITKCQFTRCYSALRGGAIYADDTPSLTVDDCDFDTCSADRFGGGTCTYDVPTIEIKNSRFVSCRAQSGGGVYEEYLSGSMISITVSGNNFTECSTTENHGGAIWIEKYPATQILSNNQIKHCLSTKDGGGIAVSNGRSVTITQSLFTSCMSEGFGGGLAVNKAEDVTLADSQFHSCVSAEYGGAVHFAMSKGHFTISRCFIKSCIGSKFGGGIFLKLKDGSEASFLIDRVGYGNTPECHRYALTPNKPGLH</sequence>
<dbReference type="Gene3D" id="2.160.20.10">
    <property type="entry name" value="Single-stranded right-handed beta-helix, Pectin lyase-like"/>
    <property type="match status" value="2"/>
</dbReference>
<dbReference type="PANTHER" id="PTHR11319">
    <property type="entry name" value="G PROTEIN-COUPLED RECEPTOR-RELATED"/>
    <property type="match status" value="1"/>
</dbReference>
<dbReference type="SUPFAM" id="SSF51126">
    <property type="entry name" value="Pectin lyase-like"/>
    <property type="match status" value="2"/>
</dbReference>
<dbReference type="PANTHER" id="PTHR11319:SF35">
    <property type="entry name" value="OUTER MEMBRANE PROTEIN PMPC-RELATED"/>
    <property type="match status" value="1"/>
</dbReference>
<evidence type="ECO:0000313" key="3">
    <source>
        <dbReference type="Proteomes" id="UP001281761"/>
    </source>
</evidence>
<dbReference type="InterPro" id="IPR039448">
    <property type="entry name" value="Beta_helix"/>
</dbReference>
<dbReference type="InterPro" id="IPR011050">
    <property type="entry name" value="Pectin_lyase_fold/virulence"/>
</dbReference>
<protein>
    <recommendedName>
        <fullName evidence="1">Right handed beta helix domain-containing protein</fullName>
    </recommendedName>
</protein>
<feature type="domain" description="Right handed beta helix" evidence="1">
    <location>
        <begin position="382"/>
        <end position="565"/>
    </location>
</feature>
<dbReference type="Proteomes" id="UP001281761">
    <property type="component" value="Unassembled WGS sequence"/>
</dbReference>
<feature type="domain" description="Right handed beta helix" evidence="1">
    <location>
        <begin position="586"/>
        <end position="711"/>
    </location>
</feature>
<dbReference type="SMART" id="SM00710">
    <property type="entry name" value="PbH1"/>
    <property type="match status" value="7"/>
</dbReference>
<feature type="domain" description="Right handed beta helix" evidence="1">
    <location>
        <begin position="185"/>
        <end position="351"/>
    </location>
</feature>
<proteinExistence type="predicted"/>
<comment type="caution">
    <text evidence="2">The sequence shown here is derived from an EMBL/GenBank/DDBJ whole genome shotgun (WGS) entry which is preliminary data.</text>
</comment>
<evidence type="ECO:0000313" key="2">
    <source>
        <dbReference type="EMBL" id="KAK2950322.1"/>
    </source>
</evidence>
<evidence type="ECO:0000259" key="1">
    <source>
        <dbReference type="Pfam" id="PF13229"/>
    </source>
</evidence>
<accession>A0ABQ9XI68</accession>
<keyword evidence="3" id="KW-1185">Reference proteome</keyword>